<proteinExistence type="predicted"/>
<keyword evidence="3" id="KW-1185">Reference proteome</keyword>
<accession>A0A939JCR8</accession>
<evidence type="ECO:0000256" key="1">
    <source>
        <dbReference type="SAM" id="SignalP"/>
    </source>
</evidence>
<evidence type="ECO:0008006" key="4">
    <source>
        <dbReference type="Google" id="ProtNLM"/>
    </source>
</evidence>
<name>A0A939JCR8_9BACT</name>
<evidence type="ECO:0000313" key="3">
    <source>
        <dbReference type="Proteomes" id="UP000664144"/>
    </source>
</evidence>
<reference evidence="2" key="1">
    <citation type="submission" date="2021-03" db="EMBL/GenBank/DDBJ databases">
        <authorList>
            <person name="Kim M.K."/>
        </authorList>
    </citation>
    <scope>NUCLEOTIDE SEQUENCE</scope>
    <source>
        <strain evidence="2">BT186</strain>
    </source>
</reference>
<dbReference type="AlphaFoldDB" id="A0A939JCR8"/>
<gene>
    <name evidence="2" type="ORF">J0X19_09300</name>
</gene>
<dbReference type="Proteomes" id="UP000664144">
    <property type="component" value="Unassembled WGS sequence"/>
</dbReference>
<organism evidence="2 3">
    <name type="scientific">Hymenobacter telluris</name>
    <dbReference type="NCBI Taxonomy" id="2816474"/>
    <lineage>
        <taxon>Bacteria</taxon>
        <taxon>Pseudomonadati</taxon>
        <taxon>Bacteroidota</taxon>
        <taxon>Cytophagia</taxon>
        <taxon>Cytophagales</taxon>
        <taxon>Hymenobacteraceae</taxon>
        <taxon>Hymenobacter</taxon>
    </lineage>
</organism>
<keyword evidence="1" id="KW-0732">Signal</keyword>
<evidence type="ECO:0000313" key="2">
    <source>
        <dbReference type="EMBL" id="MBO0358138.1"/>
    </source>
</evidence>
<feature type="chain" id="PRO_5037451790" description="Outer membrane protein beta-barrel domain-containing protein" evidence="1">
    <location>
        <begin position="25"/>
        <end position="212"/>
    </location>
</feature>
<comment type="caution">
    <text evidence="2">The sequence shown here is derived from an EMBL/GenBank/DDBJ whole genome shotgun (WGS) entry which is preliminary data.</text>
</comment>
<sequence length="212" mass="22754">MLRSVRFLPSALVLLTIRLAAAQAQTVSAAATHRPALVRLGLGSSLNGSGDYGVTKLHVEYAPEFGRHLRLGSRLALLSGSELYEFGRGYTAPQSYRAVNVEQEAYWLPFGVNKAVEFSVGVGAFGGYGSQKGVTGGGLRFIDANGTPQPEPVLDYVALRERGFHIGYLASLNLDVALNQERTWRVGGRVALQHGTRAITLPGAQLVFSRAL</sequence>
<protein>
    <recommendedName>
        <fullName evidence="4">Outer membrane protein beta-barrel domain-containing protein</fullName>
    </recommendedName>
</protein>
<dbReference type="RefSeq" id="WP_206984060.1">
    <property type="nucleotide sequence ID" value="NZ_JAFLQZ010000004.1"/>
</dbReference>
<feature type="signal peptide" evidence="1">
    <location>
        <begin position="1"/>
        <end position="24"/>
    </location>
</feature>
<dbReference type="EMBL" id="JAFLQZ010000004">
    <property type="protein sequence ID" value="MBO0358138.1"/>
    <property type="molecule type" value="Genomic_DNA"/>
</dbReference>